<dbReference type="Proteomes" id="UP001217476">
    <property type="component" value="Chromosome"/>
</dbReference>
<protein>
    <submittedName>
        <fullName evidence="1">Uncharacterized protein</fullName>
    </submittedName>
</protein>
<gene>
    <name evidence="1" type="ORF">P0Y65_13765</name>
</gene>
<dbReference type="AlphaFoldDB" id="A0AAJ5VTW8"/>
<evidence type="ECO:0000313" key="1">
    <source>
        <dbReference type="EMBL" id="WEK03259.1"/>
    </source>
</evidence>
<reference evidence="1" key="1">
    <citation type="submission" date="2023-03" db="EMBL/GenBank/DDBJ databases">
        <title>Andean soil-derived lignocellulolytic bacterial consortium as a source of novel taxa and putative plastic-active enzymes.</title>
        <authorList>
            <person name="Diaz-Garcia L."/>
            <person name="Chuvochina M."/>
            <person name="Feuerriegel G."/>
            <person name="Bunk B."/>
            <person name="Sproer C."/>
            <person name="Streit W.R."/>
            <person name="Rodriguez L.M."/>
            <person name="Overmann J."/>
            <person name="Jimenez D.J."/>
        </authorList>
    </citation>
    <scope>NUCLEOTIDE SEQUENCE</scope>
    <source>
        <strain evidence="1">MAG 4196</strain>
    </source>
</reference>
<name>A0AAJ5VTW8_9HYPH</name>
<accession>A0AAJ5VTW8</accession>
<dbReference type="EMBL" id="CP119312">
    <property type="protein sequence ID" value="WEK03259.1"/>
    <property type="molecule type" value="Genomic_DNA"/>
</dbReference>
<proteinExistence type="predicted"/>
<evidence type="ECO:0000313" key="2">
    <source>
        <dbReference type="Proteomes" id="UP001217476"/>
    </source>
</evidence>
<sequence>MADTLSLFWRKWRDKRRQEIEQTGYAPELAEMLATRDAEARKEVAKVAGKTAALRCDVITNYRPDGTYGVYAQVEKDHIPQKYRQSAYRFAARGRPKQNK</sequence>
<organism evidence="1 2">
    <name type="scientific">Candidatus Devosia phytovorans</name>
    <dbReference type="NCBI Taxonomy" id="3121372"/>
    <lineage>
        <taxon>Bacteria</taxon>
        <taxon>Pseudomonadati</taxon>
        <taxon>Pseudomonadota</taxon>
        <taxon>Alphaproteobacteria</taxon>
        <taxon>Hyphomicrobiales</taxon>
        <taxon>Devosiaceae</taxon>
        <taxon>Devosia</taxon>
    </lineage>
</organism>